<reference evidence="1" key="1">
    <citation type="submission" date="2018-06" db="EMBL/GenBank/DDBJ databases">
        <authorList>
            <person name="Zhirakovskaya E."/>
        </authorList>
    </citation>
    <scope>NUCLEOTIDE SEQUENCE</scope>
</reference>
<proteinExistence type="predicted"/>
<dbReference type="AlphaFoldDB" id="A0A3B0TK99"/>
<gene>
    <name evidence="1" type="ORF">MNBD_ACTINO02-2640</name>
</gene>
<dbReference type="EMBL" id="UOEK01000519">
    <property type="protein sequence ID" value="VAW09044.1"/>
    <property type="molecule type" value="Genomic_DNA"/>
</dbReference>
<name>A0A3B0TK99_9ZZZZ</name>
<protein>
    <submittedName>
        <fullName evidence="1">Uncharacterized protein</fullName>
    </submittedName>
</protein>
<sequence>MLKIQDSDAYSAARTVTHWAMQFPGTVGRVLADPQDDWGHVSVAWDPAKGLLLSQPAIAPHPFRVGLRVASLELIVESHDKSDTFALVGRTVGEAMTWLGAQVGLANNGDIPEGFEFPFEKMGEHDLASGGVFVGEPALPQVEAWIAMASTVIDGARADLDDPTPMRIWPHHFDGAAIGVIDKDADPEEARSVTMGLSFGDGGSPTPYAYVLPWPAPSPDVLDDLEVGAWTTDGWVGALINGSDLPDDLGEATAMLHAFYAGANVAARKAIGAD</sequence>
<evidence type="ECO:0000313" key="1">
    <source>
        <dbReference type="EMBL" id="VAW09044.1"/>
    </source>
</evidence>
<organism evidence="1">
    <name type="scientific">hydrothermal vent metagenome</name>
    <dbReference type="NCBI Taxonomy" id="652676"/>
    <lineage>
        <taxon>unclassified sequences</taxon>
        <taxon>metagenomes</taxon>
        <taxon>ecological metagenomes</taxon>
    </lineage>
</organism>
<accession>A0A3B0TK99</accession>